<evidence type="ECO:0000313" key="2">
    <source>
        <dbReference type="EMBL" id="EYE96635.1"/>
    </source>
</evidence>
<sequence length="175" mass="19689">MEENRHHRRYTMELVQKRLANKNARKDFLTKIIEAREYPNISNIQIAAHSSYFVIAGSETTATTLACVTYYLLRNPDILDRLKKEIRTVLIRYEDIDAVNTNSLSYLRAVTQEPCVFPPLPFASPRVVPVGGSTVDGHYLPGGSIVSTSPLAASMSPTNLRIHGISIRNDGWDRM</sequence>
<dbReference type="GO" id="GO:0020037">
    <property type="term" value="F:heme binding"/>
    <property type="evidence" value="ECO:0007669"/>
    <property type="project" value="InterPro"/>
</dbReference>
<dbReference type="GO" id="GO:0016705">
    <property type="term" value="F:oxidoreductase activity, acting on paired donors, with incorporation or reduction of molecular oxygen"/>
    <property type="evidence" value="ECO:0007669"/>
    <property type="project" value="InterPro"/>
</dbReference>
<protein>
    <submittedName>
        <fullName evidence="2">Cytochrome P450</fullName>
    </submittedName>
</protein>
<dbReference type="InterPro" id="IPR001128">
    <property type="entry name" value="Cyt_P450"/>
</dbReference>
<dbReference type="OrthoDB" id="1470350at2759"/>
<keyword evidence="3" id="KW-1185">Reference proteome</keyword>
<dbReference type="PANTHER" id="PTHR24305">
    <property type="entry name" value="CYTOCHROME P450"/>
    <property type="match status" value="1"/>
</dbReference>
<accession>A0A017SK03</accession>
<dbReference type="Gene3D" id="1.10.630.10">
    <property type="entry name" value="Cytochrome P450"/>
    <property type="match status" value="1"/>
</dbReference>
<dbReference type="InterPro" id="IPR036396">
    <property type="entry name" value="Cyt_P450_sf"/>
</dbReference>
<dbReference type="GO" id="GO:0004497">
    <property type="term" value="F:monooxygenase activity"/>
    <property type="evidence" value="ECO:0007669"/>
    <property type="project" value="InterPro"/>
</dbReference>
<organism evidence="2 3">
    <name type="scientific">Aspergillus ruber (strain CBS 135680)</name>
    <dbReference type="NCBI Taxonomy" id="1388766"/>
    <lineage>
        <taxon>Eukaryota</taxon>
        <taxon>Fungi</taxon>
        <taxon>Dikarya</taxon>
        <taxon>Ascomycota</taxon>
        <taxon>Pezizomycotina</taxon>
        <taxon>Eurotiomycetes</taxon>
        <taxon>Eurotiomycetidae</taxon>
        <taxon>Eurotiales</taxon>
        <taxon>Aspergillaceae</taxon>
        <taxon>Aspergillus</taxon>
        <taxon>Aspergillus subgen. Aspergillus</taxon>
    </lineage>
</organism>
<dbReference type="EMBL" id="KK088418">
    <property type="protein sequence ID" value="EYE96635.1"/>
    <property type="molecule type" value="Genomic_DNA"/>
</dbReference>
<dbReference type="SUPFAM" id="SSF48264">
    <property type="entry name" value="Cytochrome P450"/>
    <property type="match status" value="1"/>
</dbReference>
<evidence type="ECO:0000256" key="1">
    <source>
        <dbReference type="ARBA" id="ARBA00010617"/>
    </source>
</evidence>
<comment type="similarity">
    <text evidence="1">Belongs to the cytochrome P450 family.</text>
</comment>
<dbReference type="AlphaFoldDB" id="A0A017SK03"/>
<dbReference type="HOGENOM" id="CLU_1643707_0_0_1"/>
<dbReference type="Proteomes" id="UP000019804">
    <property type="component" value="Unassembled WGS sequence"/>
</dbReference>
<dbReference type="GO" id="GO:0005506">
    <property type="term" value="F:iron ion binding"/>
    <property type="evidence" value="ECO:0007669"/>
    <property type="project" value="InterPro"/>
</dbReference>
<name>A0A017SK03_ASPRC</name>
<dbReference type="STRING" id="1388766.A0A017SK03"/>
<dbReference type="InterPro" id="IPR050121">
    <property type="entry name" value="Cytochrome_P450_monoxygenase"/>
</dbReference>
<dbReference type="GeneID" id="63693595"/>
<dbReference type="Pfam" id="PF00067">
    <property type="entry name" value="p450"/>
    <property type="match status" value="1"/>
</dbReference>
<evidence type="ECO:0000313" key="3">
    <source>
        <dbReference type="Proteomes" id="UP000019804"/>
    </source>
</evidence>
<gene>
    <name evidence="2" type="ORF">EURHEDRAFT_357668</name>
</gene>
<dbReference type="RefSeq" id="XP_040640323.1">
    <property type="nucleotide sequence ID" value="XM_040778471.1"/>
</dbReference>
<dbReference type="PANTHER" id="PTHR24305:SF161">
    <property type="entry name" value="P450, PUTATIVE (EUROFUNG)-RELATED"/>
    <property type="match status" value="1"/>
</dbReference>
<reference evidence="3" key="1">
    <citation type="journal article" date="2014" name="Nat. Commun.">
        <title>Genomic adaptations of the halophilic Dead Sea filamentous fungus Eurotium rubrum.</title>
        <authorList>
            <person name="Kis-Papo T."/>
            <person name="Weig A.R."/>
            <person name="Riley R."/>
            <person name="Persoh D."/>
            <person name="Salamov A."/>
            <person name="Sun H."/>
            <person name="Lipzen A."/>
            <person name="Wasser S.P."/>
            <person name="Rambold G."/>
            <person name="Grigoriev I.V."/>
            <person name="Nevo E."/>
        </authorList>
    </citation>
    <scope>NUCLEOTIDE SEQUENCE [LARGE SCALE GENOMIC DNA]</scope>
    <source>
        <strain evidence="3">CBS 135680</strain>
    </source>
</reference>
<proteinExistence type="inferred from homology"/>